<evidence type="ECO:0000313" key="2">
    <source>
        <dbReference type="Proteomes" id="UP001229409"/>
    </source>
</evidence>
<dbReference type="AlphaFoldDB" id="A0AAP3ZYC4"/>
<reference evidence="1" key="1">
    <citation type="submission" date="2023-04" db="EMBL/GenBank/DDBJ databases">
        <title>Uncovering the Secrets of Slow-Growing Bacteria in Tropical Savanna Soil through Cultivation and Genomic Analysis.</title>
        <authorList>
            <person name="Goncalves O.S."/>
            <person name="Santana M.F."/>
        </authorList>
    </citation>
    <scope>NUCLEOTIDE SEQUENCE</scope>
    <source>
        <strain evidence="1">ANTI</strain>
    </source>
</reference>
<name>A0AAP3ZYC4_PAEPO</name>
<organism evidence="1 2">
    <name type="scientific">Paenibacillus polymyxa</name>
    <name type="common">Bacillus polymyxa</name>
    <dbReference type="NCBI Taxonomy" id="1406"/>
    <lineage>
        <taxon>Bacteria</taxon>
        <taxon>Bacillati</taxon>
        <taxon>Bacillota</taxon>
        <taxon>Bacilli</taxon>
        <taxon>Bacillales</taxon>
        <taxon>Paenibacillaceae</taxon>
        <taxon>Paenibacillus</taxon>
    </lineage>
</organism>
<evidence type="ECO:0000313" key="1">
    <source>
        <dbReference type="EMBL" id="MDH2331825.1"/>
    </source>
</evidence>
<accession>A0AAP3ZYC4</accession>
<dbReference type="EMBL" id="JARVWT010000004">
    <property type="protein sequence ID" value="MDH2331825.1"/>
    <property type="molecule type" value="Genomic_DNA"/>
</dbReference>
<comment type="caution">
    <text evidence="1">The sequence shown here is derived from an EMBL/GenBank/DDBJ whole genome shotgun (WGS) entry which is preliminary data.</text>
</comment>
<gene>
    <name evidence="1" type="ORF">QDS18_13205</name>
</gene>
<sequence length="41" mass="4643">MIRAYTTILAAVLLFIGVVQVDRYMLIETVPASEVRIKYGK</sequence>
<dbReference type="Proteomes" id="UP001229409">
    <property type="component" value="Unassembled WGS sequence"/>
</dbReference>
<dbReference type="RefSeq" id="WP_023989030.1">
    <property type="nucleotide sequence ID" value="NZ_CP011420.1"/>
</dbReference>
<proteinExistence type="predicted"/>
<protein>
    <submittedName>
        <fullName evidence="1">Uncharacterized protein</fullName>
    </submittedName>
</protein>